<dbReference type="PANTHER" id="PTHR28641">
    <property type="match status" value="1"/>
</dbReference>
<dbReference type="Proteomes" id="UP000031057">
    <property type="component" value="Unassembled WGS sequence"/>
</dbReference>
<feature type="domain" description="Malonyl-CoA decarboxylase C-terminal" evidence="2">
    <location>
        <begin position="342"/>
        <end position="403"/>
    </location>
</feature>
<feature type="region of interest" description="Disordered" evidence="1">
    <location>
        <begin position="430"/>
        <end position="455"/>
    </location>
</feature>
<comment type="caution">
    <text evidence="4">The sequence shown here is derived from an EMBL/GenBank/DDBJ whole genome shotgun (WGS) entry which is preliminary data.</text>
</comment>
<evidence type="ECO:0000313" key="4">
    <source>
        <dbReference type="EMBL" id="KHK92318.1"/>
    </source>
</evidence>
<dbReference type="AlphaFoldDB" id="A0A0B1ZT40"/>
<dbReference type="EMBL" id="JTDI01000002">
    <property type="protein sequence ID" value="KHK92318.1"/>
    <property type="molecule type" value="Genomic_DNA"/>
</dbReference>
<evidence type="ECO:0000259" key="3">
    <source>
        <dbReference type="Pfam" id="PF17408"/>
    </source>
</evidence>
<dbReference type="InterPro" id="IPR042303">
    <property type="entry name" value="Malonyl_CoA_deC_C_sf"/>
</dbReference>
<feature type="compositionally biased region" description="Basic residues" evidence="1">
    <location>
        <begin position="438"/>
        <end position="447"/>
    </location>
</feature>
<dbReference type="Gene3D" id="3.40.630.150">
    <property type="entry name" value="Malonyl-CoA decarboxylase, catalytic domain"/>
    <property type="match status" value="2"/>
</dbReference>
<evidence type="ECO:0000259" key="2">
    <source>
        <dbReference type="Pfam" id="PF05292"/>
    </source>
</evidence>
<name>A0A0B1ZT40_9SPHN</name>
<feature type="domain" description="Malonyl-CoA decarboxylase N-terminal" evidence="3">
    <location>
        <begin position="97"/>
        <end position="180"/>
    </location>
</feature>
<feature type="compositionally biased region" description="Polar residues" evidence="1">
    <location>
        <begin position="1"/>
        <end position="15"/>
    </location>
</feature>
<dbReference type="GO" id="GO:0006633">
    <property type="term" value="P:fatty acid biosynthetic process"/>
    <property type="evidence" value="ECO:0007669"/>
    <property type="project" value="InterPro"/>
</dbReference>
<reference evidence="4 5" key="1">
    <citation type="submission" date="2014-10" db="EMBL/GenBank/DDBJ databases">
        <title>Genome sequence of Novosphingobium malaysiense MUSC 273(T).</title>
        <authorList>
            <person name="Lee L.-H."/>
        </authorList>
    </citation>
    <scope>NUCLEOTIDE SEQUENCE [LARGE SCALE GENOMIC DNA]</scope>
    <source>
        <strain evidence="4 5">MUSC 273</strain>
    </source>
</reference>
<dbReference type="RefSeq" id="WP_039280630.1">
    <property type="nucleotide sequence ID" value="NZ_JTDI01000002.1"/>
</dbReference>
<proteinExistence type="predicted"/>
<dbReference type="Gene3D" id="1.20.140.90">
    <property type="entry name" value="Malonyl-CoA decarboxylase, oligemerization domain"/>
    <property type="match status" value="1"/>
</dbReference>
<protein>
    <submittedName>
        <fullName evidence="4">Malonyl-CoA decarboxylase</fullName>
    </submittedName>
</protein>
<evidence type="ECO:0000256" key="1">
    <source>
        <dbReference type="SAM" id="MobiDB-lite"/>
    </source>
</evidence>
<dbReference type="InterPro" id="IPR007956">
    <property type="entry name" value="Malonyl_CoA_deC_C"/>
</dbReference>
<dbReference type="InterPro" id="IPR038917">
    <property type="entry name" value="Malonyl_CoA_deC"/>
</dbReference>
<dbReference type="InterPro" id="IPR035372">
    <property type="entry name" value="MCD_N"/>
</dbReference>
<dbReference type="OrthoDB" id="5292736at2"/>
<evidence type="ECO:0000313" key="5">
    <source>
        <dbReference type="Proteomes" id="UP000031057"/>
    </source>
</evidence>
<sequence length="455" mass="49781">MNTSRSRTPAEPSTPTRRRNPLDLLMNSGLGKLLRGVGVAPRRESGESLLDLADALLSLRGRASGPALASAFFDLYEASDLDARQDFLGKVHDLHPADAKAIDKAIARWNDKRDEASALALNAATESPSARLINQLNLAPQGTQRLIGMREDLLAVPRSAATPGLSALDRELENAFTAWFNAGFLELRRIGWDSPASLLERIIRYEAVHEIHGWDDLRRRVEPTDRRCYGFFHPQMRDDPLIFVEVALTEQLPGAIHKIIAEERETIDPREANCAIFYSISNCQKGLKGIPFGNHLIKRVVGLLKEELPHLDTFATLSPVPGFAKWLNKERGADAKVPGAKDLRELAARYLVTAKGRGNQPADPVARFHLGNGARLEAVHANADLSPNGQKQSHGVMVNYLYDLADIEANLFALTELGTVATSKTVQALVDESDGNKNKKGNGKKPGKAKDAVPA</sequence>
<dbReference type="STRING" id="1348853.LK12_05665"/>
<dbReference type="PANTHER" id="PTHR28641:SF1">
    <property type="entry name" value="MALONYL-COA DECARBOXYLASE, MITOCHONDRIAL"/>
    <property type="match status" value="1"/>
</dbReference>
<organism evidence="4 5">
    <name type="scientific">Novosphingobium malaysiense</name>
    <dbReference type="NCBI Taxonomy" id="1348853"/>
    <lineage>
        <taxon>Bacteria</taxon>
        <taxon>Pseudomonadati</taxon>
        <taxon>Pseudomonadota</taxon>
        <taxon>Alphaproteobacteria</taxon>
        <taxon>Sphingomonadales</taxon>
        <taxon>Sphingomonadaceae</taxon>
        <taxon>Novosphingobium</taxon>
    </lineage>
</organism>
<accession>A0A0B1ZT40</accession>
<gene>
    <name evidence="4" type="ORF">LK12_05665</name>
</gene>
<feature type="region of interest" description="Disordered" evidence="1">
    <location>
        <begin position="1"/>
        <end position="21"/>
    </location>
</feature>
<dbReference type="InterPro" id="IPR038351">
    <property type="entry name" value="MCD_N_sf"/>
</dbReference>
<feature type="domain" description="Malonyl-CoA decarboxylase C-terminal" evidence="2">
    <location>
        <begin position="183"/>
        <end position="333"/>
    </location>
</feature>
<dbReference type="Pfam" id="PF17408">
    <property type="entry name" value="MCD_N"/>
    <property type="match status" value="1"/>
</dbReference>
<dbReference type="Pfam" id="PF05292">
    <property type="entry name" value="MCD"/>
    <property type="match status" value="2"/>
</dbReference>
<dbReference type="GO" id="GO:0050080">
    <property type="term" value="F:malonyl-CoA decarboxylase activity"/>
    <property type="evidence" value="ECO:0007669"/>
    <property type="project" value="InterPro"/>
</dbReference>
<keyword evidence="5" id="KW-1185">Reference proteome</keyword>